<feature type="domain" description="Peptidase M6-like" evidence="1">
    <location>
        <begin position="269"/>
        <end position="342"/>
    </location>
</feature>
<proteinExistence type="predicted"/>
<dbReference type="NCBIfam" id="TIGR03296">
    <property type="entry name" value="M6dom_TIGR03296"/>
    <property type="match status" value="1"/>
</dbReference>
<dbReference type="Pfam" id="PF18962">
    <property type="entry name" value="Por_Secre_tail"/>
    <property type="match status" value="1"/>
</dbReference>
<dbReference type="SUPFAM" id="SSF51120">
    <property type="entry name" value="beta-Roll"/>
    <property type="match status" value="1"/>
</dbReference>
<dbReference type="InterPro" id="IPR026444">
    <property type="entry name" value="Secre_tail"/>
</dbReference>
<dbReference type="Gene3D" id="2.150.10.10">
    <property type="entry name" value="Serralysin-like metalloprotease, C-terminal"/>
    <property type="match status" value="1"/>
</dbReference>
<gene>
    <name evidence="3" type="ORF">METZ01_LOCUS8906</name>
</gene>
<dbReference type="GO" id="GO:0006508">
    <property type="term" value="P:proteolysis"/>
    <property type="evidence" value="ECO:0007669"/>
    <property type="project" value="InterPro"/>
</dbReference>
<evidence type="ECO:0000259" key="1">
    <source>
        <dbReference type="Pfam" id="PF05547"/>
    </source>
</evidence>
<protein>
    <submittedName>
        <fullName evidence="3">Uncharacterized protein</fullName>
    </submittedName>
</protein>
<dbReference type="Pfam" id="PF05547">
    <property type="entry name" value="Peptidase_M6"/>
    <property type="match status" value="1"/>
</dbReference>
<dbReference type="GO" id="GO:0008233">
    <property type="term" value="F:peptidase activity"/>
    <property type="evidence" value="ECO:0007669"/>
    <property type="project" value="InterPro"/>
</dbReference>
<dbReference type="EMBL" id="UINC01000477">
    <property type="protein sequence ID" value="SUZ56052.1"/>
    <property type="molecule type" value="Genomic_DNA"/>
</dbReference>
<evidence type="ECO:0000259" key="2">
    <source>
        <dbReference type="Pfam" id="PF18962"/>
    </source>
</evidence>
<dbReference type="GO" id="GO:0005509">
    <property type="term" value="F:calcium ion binding"/>
    <property type="evidence" value="ECO:0007669"/>
    <property type="project" value="InterPro"/>
</dbReference>
<evidence type="ECO:0000313" key="3">
    <source>
        <dbReference type="EMBL" id="SUZ56052.1"/>
    </source>
</evidence>
<sequence>MKYFRLLLLASMLLSFLFGTWFHSIPRSIALPDGSMLDCFITGDQYGRRLHDENDFTIVMNPEDGYFYYAIAVDGELVPSELMAGAVEPAMYGLTPGAAISPDVYHRNQLFYSGQDSGRPDRDAPTSGVINQINVFIKFSDDPEFPHPRSYYDAFFQTDGDESSLKHYYYETSYNTLTVNTHHYPGSFGDINTTYVDSQPRGYYEPYSEANPIGYQNDAERGLREHTLLANALNSIAPSVSPDIDIDGDDNGYVDAVSFVVYGTPGDWSDLLWPHRWSLYSQDVEINGSIAGDYLFMLSESWYFNVGVLCHEFFHVLGAPDLYHYDGGGAPSAVGAWDLMESNTDPPQYSSAFMKWKYGDWVDVTEIIASGTYTLNPLQEQENVLYKIASPNSETEYFVVEYRKKEGLYEVNTPGNRSGLLVYRINTDAGNGNASGPPDEIYLYRPGGTLSSNGNFNNAPYSSDYNHTAINDDTNPACFLYNEGSGGEGGLNLYNVTESGTTISFTVALGIPTIEVNPDEFSFVLDAGNFGTQILEIINASEDGVPLSYEVGVSQALPFENSQGGPDGGNYYWTSSDAEDGLDYYWIDISGMGTQLTLPHNDQFATADIELPFDFSFFGETYDYVKVNANGWIGWGTANSTVWNNTEIPSINAPRPAIFSFWDDLNPMNNNANATAGGDIYFHTNSDRAVIWYHNVVRWLPGGNTDYWGLFDFQIVLYADGSFGVNYSEMDGITNSATIGFQNGSGTQGTEVAYDYNFASNEFSWLAATVGNSVPWIVLSANTGALNGNLNAGESDDINVQVLTAGLNPGQYEASINITSFEADPVFVPVYLTVTGENASPTLPYIDITVSENGIVPLPDNVDSLFLAVASWYTHVTASNGDLIPILIQDDFTEKQVLHARGVLQSYLTDLPESDWGSDKSAVSNALGASNAILFLLNDEDEYENPDLWALMDAGVNGQDLLATEVFPEGSSEYMQSTHRDATYEEVLHFIHGYGIQLAEPALQDAIITAMDSAIENQIYSPLWDLPEEDYDEEYLAMGLECYFGIWAHNPNGNGYSGDHEYGFITRADMAQGDPDLFAIISGFFGETWKYTAVLPPDYNSQFSMSLDESQEYTFRSQYLNNLSATGDSDISILGNQYANMLHGNDGNNSITGFAENDTIFGHGGIDRAIFQGNWEEYFIQPIDDSTGIQVIDVMLHRDGIDNLYDFEEFEFNGQVYTLNDLLDADEELNLPNQFALHTPYPNPFNPVINIFYDIAENEQLMIQIVDINGRVVHVLHDGPAAKGRYHMQWDAKDMFGHGMSTGVYFVHLASGSYRKTIKILYLK</sequence>
<accession>A0A381NN61</accession>
<dbReference type="InterPro" id="IPR008757">
    <property type="entry name" value="Peptidase_M6-like_domain"/>
</dbReference>
<dbReference type="Gene3D" id="2.60.40.4070">
    <property type="match status" value="1"/>
</dbReference>
<feature type="domain" description="Secretion system C-terminal sorting" evidence="2">
    <location>
        <begin position="1241"/>
        <end position="1319"/>
    </location>
</feature>
<dbReference type="NCBIfam" id="TIGR04183">
    <property type="entry name" value="Por_Secre_tail"/>
    <property type="match status" value="1"/>
</dbReference>
<dbReference type="Pfam" id="PF00353">
    <property type="entry name" value="HemolysinCabind"/>
    <property type="match status" value="1"/>
</dbReference>
<name>A0A381NN61_9ZZZZ</name>
<dbReference type="PANTHER" id="PTHR41775">
    <property type="entry name" value="SECRETED PROTEIN-RELATED"/>
    <property type="match status" value="1"/>
</dbReference>
<reference evidence="3" key="1">
    <citation type="submission" date="2018-05" db="EMBL/GenBank/DDBJ databases">
        <authorList>
            <person name="Lanie J.A."/>
            <person name="Ng W.-L."/>
            <person name="Kazmierczak K.M."/>
            <person name="Andrzejewski T.M."/>
            <person name="Davidsen T.M."/>
            <person name="Wayne K.J."/>
            <person name="Tettelin H."/>
            <person name="Glass J.I."/>
            <person name="Rusch D."/>
            <person name="Podicherti R."/>
            <person name="Tsui H.-C.T."/>
            <person name="Winkler M.E."/>
        </authorList>
    </citation>
    <scope>NUCLEOTIDE SEQUENCE</scope>
</reference>
<organism evidence="3">
    <name type="scientific">marine metagenome</name>
    <dbReference type="NCBI Taxonomy" id="408172"/>
    <lineage>
        <taxon>unclassified sequences</taxon>
        <taxon>metagenomes</taxon>
        <taxon>ecological metagenomes</taxon>
    </lineage>
</organism>
<dbReference type="InterPro" id="IPR001343">
    <property type="entry name" value="Hemolysn_Ca-bd"/>
</dbReference>
<dbReference type="InterPro" id="IPR011049">
    <property type="entry name" value="Serralysin-like_metalloprot_C"/>
</dbReference>
<dbReference type="PANTHER" id="PTHR41775:SF1">
    <property type="entry name" value="PEPTIDASE M6-LIKE DOMAIN-CONTAINING PROTEIN"/>
    <property type="match status" value="1"/>
</dbReference>